<keyword evidence="5 9" id="KW-0732">Signal</keyword>
<organism evidence="11 12">
    <name type="scientific">Pythium insidiosum</name>
    <name type="common">Pythiosis disease agent</name>
    <dbReference type="NCBI Taxonomy" id="114742"/>
    <lineage>
        <taxon>Eukaryota</taxon>
        <taxon>Sar</taxon>
        <taxon>Stramenopiles</taxon>
        <taxon>Oomycota</taxon>
        <taxon>Peronosporomycetes</taxon>
        <taxon>Pythiales</taxon>
        <taxon>Pythiaceae</taxon>
        <taxon>Pythium</taxon>
    </lineage>
</organism>
<dbReference type="Pfam" id="PF14543">
    <property type="entry name" value="TAXi_N"/>
    <property type="match status" value="1"/>
</dbReference>
<evidence type="ECO:0000256" key="1">
    <source>
        <dbReference type="ARBA" id="ARBA00004370"/>
    </source>
</evidence>
<dbReference type="Gene3D" id="1.25.40.20">
    <property type="entry name" value="Ankyrin repeat-containing domain"/>
    <property type="match status" value="1"/>
</dbReference>
<evidence type="ECO:0000313" key="12">
    <source>
        <dbReference type="Proteomes" id="UP001209570"/>
    </source>
</evidence>
<dbReference type="InterPro" id="IPR032861">
    <property type="entry name" value="TAXi_N"/>
</dbReference>
<dbReference type="Gene3D" id="2.40.70.10">
    <property type="entry name" value="Acid Proteases"/>
    <property type="match status" value="2"/>
</dbReference>
<dbReference type="InterPro" id="IPR036770">
    <property type="entry name" value="Ankyrin_rpt-contain_sf"/>
</dbReference>
<evidence type="ECO:0000313" key="11">
    <source>
        <dbReference type="EMBL" id="KAJ0392185.1"/>
    </source>
</evidence>
<dbReference type="Pfam" id="PF12796">
    <property type="entry name" value="Ank_2"/>
    <property type="match status" value="1"/>
</dbReference>
<comment type="caution">
    <text evidence="11">The sequence shown here is derived from an EMBL/GenBank/DDBJ whole genome shotgun (WGS) entry which is preliminary data.</text>
</comment>
<dbReference type="InterPro" id="IPR021109">
    <property type="entry name" value="Peptidase_aspartic_dom_sf"/>
</dbReference>
<keyword evidence="12" id="KW-1185">Reference proteome</keyword>
<keyword evidence="7" id="KW-1133">Transmembrane helix</keyword>
<dbReference type="PANTHER" id="PTHR13683">
    <property type="entry name" value="ASPARTYL PROTEASES"/>
    <property type="match status" value="1"/>
</dbReference>
<name>A0AAD5L7N8_PYTIN</name>
<proteinExistence type="inferred from homology"/>
<dbReference type="PROSITE" id="PS51767">
    <property type="entry name" value="PEPTIDASE_A1"/>
    <property type="match status" value="1"/>
</dbReference>
<comment type="similarity">
    <text evidence="2">Belongs to the peptidase A1 family.</text>
</comment>
<dbReference type="InterPro" id="IPR033121">
    <property type="entry name" value="PEPTIDASE_A1"/>
</dbReference>
<gene>
    <name evidence="11" type="ORF">P43SY_007468</name>
</gene>
<evidence type="ECO:0000256" key="7">
    <source>
        <dbReference type="ARBA" id="ARBA00022989"/>
    </source>
</evidence>
<evidence type="ECO:0000256" key="3">
    <source>
        <dbReference type="ARBA" id="ARBA00022670"/>
    </source>
</evidence>
<feature type="domain" description="Peptidase A1" evidence="10">
    <location>
        <begin position="104"/>
        <end position="461"/>
    </location>
</feature>
<dbReference type="SUPFAM" id="SSF50630">
    <property type="entry name" value="Acid proteases"/>
    <property type="match status" value="1"/>
</dbReference>
<protein>
    <recommendedName>
        <fullName evidence="10">Peptidase A1 domain-containing protein</fullName>
    </recommendedName>
</protein>
<evidence type="ECO:0000256" key="6">
    <source>
        <dbReference type="ARBA" id="ARBA00022801"/>
    </source>
</evidence>
<evidence type="ECO:0000256" key="5">
    <source>
        <dbReference type="ARBA" id="ARBA00022729"/>
    </source>
</evidence>
<accession>A0AAD5L7N8</accession>
<keyword evidence="8" id="KW-0472">Membrane</keyword>
<dbReference type="InterPro" id="IPR002110">
    <property type="entry name" value="Ankyrin_rpt"/>
</dbReference>
<sequence length="531" mass="57655">MRMLRALSISLPTLALLLGAAIASQVLGVAEQETGDAGWLRLPLRRHDAIAPGRLLALQQQRIRRRLGATSTDGNGSVEDSDAFNDTVGIFYNEIPLGVGYGTHYAELYIGLPPQRASVIVDTGSHLTALPCNACKHCGEHTDPLFDIDKSSTVQYVSCQAQVTCSSCTQQQCLIEQSYTEGSMWTAVMVDDLVWLGGFSGKHAEGILKNYGVRFPFGCQTSETGLFLTQKENGIMGLGRHKATLMSYMVKEKRVAQNIFTMCFSDRGGNLVLGGVDYSQHETKVAYTPLTESYSGCGARAFKSIFSDIAGVDYNEDKMDVSANSLRKLPNITIVLAGHDGEEDFALEIPPQKYLSKADDGTYYGNFHFSERSGGVLGASTMVGYDVIFDMEKNRVGFAESKCGRRNNATREFLTAAASGDLCYIQAYLLSGGDVNATLGERWTALHHAVARRQHHVVAFLVDDRLCDLNLQTSIGTCALEIALERADNISARILLDNGASRSFIGVRRTVRCPNLGGHVMDADAVGLLSA</sequence>
<evidence type="ECO:0000256" key="4">
    <source>
        <dbReference type="ARBA" id="ARBA00022692"/>
    </source>
</evidence>
<keyword evidence="4" id="KW-0812">Transmembrane</keyword>
<evidence type="ECO:0000256" key="2">
    <source>
        <dbReference type="ARBA" id="ARBA00007447"/>
    </source>
</evidence>
<evidence type="ECO:0000259" key="10">
    <source>
        <dbReference type="PROSITE" id="PS51767"/>
    </source>
</evidence>
<feature type="chain" id="PRO_5042269861" description="Peptidase A1 domain-containing protein" evidence="9">
    <location>
        <begin position="24"/>
        <end position="531"/>
    </location>
</feature>
<evidence type="ECO:0000256" key="8">
    <source>
        <dbReference type="ARBA" id="ARBA00023136"/>
    </source>
</evidence>
<dbReference type="InterPro" id="IPR001461">
    <property type="entry name" value="Aspartic_peptidase_A1"/>
</dbReference>
<dbReference type="PANTHER" id="PTHR13683:SF375">
    <property type="entry name" value="PEPTIDASE A1 DOMAIN-CONTAINING PROTEIN"/>
    <property type="match status" value="1"/>
</dbReference>
<dbReference type="AlphaFoldDB" id="A0AAD5L7N8"/>
<dbReference type="SUPFAM" id="SSF48403">
    <property type="entry name" value="Ankyrin repeat"/>
    <property type="match status" value="1"/>
</dbReference>
<dbReference type="EMBL" id="JAKCXM010000697">
    <property type="protein sequence ID" value="KAJ0392185.1"/>
    <property type="molecule type" value="Genomic_DNA"/>
</dbReference>
<feature type="signal peptide" evidence="9">
    <location>
        <begin position="1"/>
        <end position="23"/>
    </location>
</feature>
<keyword evidence="6" id="KW-0378">Hydrolase</keyword>
<dbReference type="GO" id="GO:0006508">
    <property type="term" value="P:proteolysis"/>
    <property type="evidence" value="ECO:0007669"/>
    <property type="project" value="UniProtKB-KW"/>
</dbReference>
<reference evidence="11" key="1">
    <citation type="submission" date="2021-12" db="EMBL/GenBank/DDBJ databases">
        <title>Prjna785345.</title>
        <authorList>
            <person name="Rujirawat T."/>
            <person name="Krajaejun T."/>
        </authorList>
    </citation>
    <scope>NUCLEOTIDE SEQUENCE</scope>
    <source>
        <strain evidence="11">Pi057C3</strain>
    </source>
</reference>
<dbReference type="GO" id="GO:0004190">
    <property type="term" value="F:aspartic-type endopeptidase activity"/>
    <property type="evidence" value="ECO:0007669"/>
    <property type="project" value="InterPro"/>
</dbReference>
<evidence type="ECO:0000256" key="9">
    <source>
        <dbReference type="SAM" id="SignalP"/>
    </source>
</evidence>
<dbReference type="Proteomes" id="UP001209570">
    <property type="component" value="Unassembled WGS sequence"/>
</dbReference>
<dbReference type="GO" id="GO:0016020">
    <property type="term" value="C:membrane"/>
    <property type="evidence" value="ECO:0007669"/>
    <property type="project" value="UniProtKB-SubCell"/>
</dbReference>
<keyword evidence="3" id="KW-0645">Protease</keyword>
<comment type="subcellular location">
    <subcellularLocation>
        <location evidence="1">Membrane</location>
    </subcellularLocation>
</comment>